<proteinExistence type="predicted"/>
<name>A0ACC3DH23_9PEZI</name>
<dbReference type="EMBL" id="JAWDJW010004632">
    <property type="protein sequence ID" value="KAK3073345.1"/>
    <property type="molecule type" value="Genomic_DNA"/>
</dbReference>
<evidence type="ECO:0000313" key="1">
    <source>
        <dbReference type="EMBL" id="KAK3073345.1"/>
    </source>
</evidence>
<sequence>MPLQAGLKELLVDALPRDFAFTFYHISTPPTKCAPLFSPPQGVKSERTYCESHLLNVSITPTNGEKSEKVLVLAIEIFVYTTKRLTTLFVSKADSTGYLSLLSLPRAHASPLRSITSTFVSYLISHRQRPGVRFVVSLFARAQAQYLFPNSVENKRKHVSTDRELVRWWCRVLDPILQEHTPEQHNGEDAPNTDEDRQQTTSQAYLIVPGEDSTASFLPPNVRADPILRKRWKHGHPLREIAPYPTASPRCLIPHFPDDPKARFLDELDEELPTSTGQANDSPSKRGTGQWKSVKTLEQFWETMAFRQECSSGRLVGFIWIVLTPPNIMHDNDDDISSQQTDTAPSTPSRRRKLDESTSLLGQATQSRNEHHAARSKEVEK</sequence>
<accession>A0ACC3DH23</accession>
<feature type="non-terminal residue" evidence="1">
    <location>
        <position position="381"/>
    </location>
</feature>
<protein>
    <submittedName>
        <fullName evidence="1">Uncharacterized protein</fullName>
    </submittedName>
</protein>
<evidence type="ECO:0000313" key="2">
    <source>
        <dbReference type="Proteomes" id="UP001186974"/>
    </source>
</evidence>
<dbReference type="Proteomes" id="UP001186974">
    <property type="component" value="Unassembled WGS sequence"/>
</dbReference>
<organism evidence="1 2">
    <name type="scientific">Coniosporium uncinatum</name>
    <dbReference type="NCBI Taxonomy" id="93489"/>
    <lineage>
        <taxon>Eukaryota</taxon>
        <taxon>Fungi</taxon>
        <taxon>Dikarya</taxon>
        <taxon>Ascomycota</taxon>
        <taxon>Pezizomycotina</taxon>
        <taxon>Dothideomycetes</taxon>
        <taxon>Dothideomycetes incertae sedis</taxon>
        <taxon>Coniosporium</taxon>
    </lineage>
</organism>
<reference evidence="1" key="1">
    <citation type="submission" date="2024-09" db="EMBL/GenBank/DDBJ databases">
        <title>Black Yeasts Isolated from many extreme environments.</title>
        <authorList>
            <person name="Coleine C."/>
            <person name="Stajich J.E."/>
            <person name="Selbmann L."/>
        </authorList>
    </citation>
    <scope>NUCLEOTIDE SEQUENCE</scope>
    <source>
        <strain evidence="1">CCFEE 5737</strain>
    </source>
</reference>
<comment type="caution">
    <text evidence="1">The sequence shown here is derived from an EMBL/GenBank/DDBJ whole genome shotgun (WGS) entry which is preliminary data.</text>
</comment>
<gene>
    <name evidence="1" type="ORF">LTS18_014451</name>
</gene>
<keyword evidence="2" id="KW-1185">Reference proteome</keyword>